<keyword evidence="3" id="KW-1185">Reference proteome</keyword>
<dbReference type="InterPro" id="IPR002931">
    <property type="entry name" value="Transglutaminase-like"/>
</dbReference>
<dbReference type="EMBL" id="CP020370">
    <property type="protein sequence ID" value="AUB83610.1"/>
    <property type="molecule type" value="Genomic_DNA"/>
</dbReference>
<dbReference type="OrthoDB" id="9804872at2"/>
<organism evidence="2 3">
    <name type="scientific">Candidatus Thiodictyon syntrophicum</name>
    <dbReference type="NCBI Taxonomy" id="1166950"/>
    <lineage>
        <taxon>Bacteria</taxon>
        <taxon>Pseudomonadati</taxon>
        <taxon>Pseudomonadota</taxon>
        <taxon>Gammaproteobacteria</taxon>
        <taxon>Chromatiales</taxon>
        <taxon>Chromatiaceae</taxon>
        <taxon>Thiodictyon</taxon>
    </lineage>
</organism>
<reference evidence="2 3" key="1">
    <citation type="submission" date="2017-03" db="EMBL/GenBank/DDBJ databases">
        <title>Complete genome sequence of Candidatus 'Thiodictyon syntrophicum' sp. nov. strain Cad16T, a photolithoautotroph purple sulfur bacterium isolated from an alpine meromictic lake.</title>
        <authorList>
            <person name="Luedin S.M."/>
            <person name="Pothier J.F."/>
            <person name="Danza F."/>
            <person name="Storelli N."/>
            <person name="Wittwer M."/>
            <person name="Tonolla M."/>
        </authorList>
    </citation>
    <scope>NUCLEOTIDE SEQUENCE [LARGE SCALE GENOMIC DNA]</scope>
    <source>
        <strain evidence="2 3">Cad16T</strain>
    </source>
</reference>
<protein>
    <submittedName>
        <fullName evidence="2">IMP dehydrogenase</fullName>
    </submittedName>
</protein>
<evidence type="ECO:0000313" key="2">
    <source>
        <dbReference type="EMBL" id="AUB83610.1"/>
    </source>
</evidence>
<feature type="domain" description="Transglutaminase-like" evidence="1">
    <location>
        <begin position="172"/>
        <end position="248"/>
    </location>
</feature>
<dbReference type="PANTHER" id="PTHR33490:SF1">
    <property type="entry name" value="SLL1233 PROTEIN"/>
    <property type="match status" value="1"/>
</dbReference>
<dbReference type="SMART" id="SM00460">
    <property type="entry name" value="TGc"/>
    <property type="match status" value="1"/>
</dbReference>
<name>A0A2K8UDF0_9GAMM</name>
<dbReference type="InterPro" id="IPR013589">
    <property type="entry name" value="Bac_transglu_N"/>
</dbReference>
<dbReference type="Proteomes" id="UP000232638">
    <property type="component" value="Chromosome"/>
</dbReference>
<proteinExistence type="predicted"/>
<dbReference type="Gene3D" id="3.10.620.30">
    <property type="match status" value="1"/>
</dbReference>
<dbReference type="Pfam" id="PF01841">
    <property type="entry name" value="Transglut_core"/>
    <property type="match status" value="1"/>
</dbReference>
<dbReference type="PANTHER" id="PTHR33490">
    <property type="entry name" value="BLR5614 PROTEIN-RELATED"/>
    <property type="match status" value="1"/>
</dbReference>
<accession>A0A2K8UDF0</accession>
<dbReference type="Pfam" id="PF08379">
    <property type="entry name" value="Bact_transglu_N"/>
    <property type="match status" value="1"/>
</dbReference>
<dbReference type="SUPFAM" id="SSF54001">
    <property type="entry name" value="Cysteine proteinases"/>
    <property type="match status" value="1"/>
</dbReference>
<sequence>MSILVQINHKTEYQFDRPVNLSPHVVRLRPAAHCRTPIRAYSLKVEPAEHFLNWQQDPFGNYLARLVFPEKTTKLSVEVDVIAEMITINPFDFFLEEYAYNFPFKYDPQLVKELAPYMEIKEDGPLLTKWLEGVDQTPRETVYFLVDINKRLQETIGYVIRMEPGIQTCEQSLGLAKGSCRDSAWVLVQVLRHLGFAARFVSGYLVQLTADQKSLDGPSGPEKDFTDLHAWTEVYCPGAGWIGLDPTSGLFAGEGHIPLACSPDPLSAAPITGSMDKCEVEFYFHNEVRRIHEDPRVTKPYTEEQWAAIQDLGHKVDAELKANDVRLTMGGEPTFVSIDDMEGAEWNIAALGPTKKGLAEDLLLRLKGHYAPGGLLHIGQGKWYPGEQLPRWALSCYWRKDGQPVWRDPALFGLESQDYGHGPEQAQTFIHTLAKHLGVDPEHAAPAWEDVWYYLWKEQRLPVNVDPLDNKLKDPNERKRIARLFDQGLNQVAGYALPLRWWGFGAQGGWKSGKWTFRDGRLFLVPGDSPMGFRLPLDSLPYLPEAELDQVPERNPFEPVATLRSPTDEVTRRYSQLVQPAQPPQTLREQGTDPRGIAARYGRLTPADDSHQSLHPQIALPDDLHPDLVRTALCIEARAGRLYCFMPPLTHLEHWLDLALCLEDTAAELKMPIIIEGYEPPRDHRLQKLAVTPDPGVIEVNIHPAESWDDLVRDIDILYAEARLARLGTEKFMLDGRHTGTGGGNHVTLGGPTPADSPLLRRPDLVQSLITYWQHHPSLSYLFSGMFIGPTSQAPRVDEARDDRLYELAIAFQQMPQGQVAQPWIVDRVLRNLLTDVTGNTHRTEFCIDKLYSPDSASGRQGLVEFRGFEMPPHARMSLAQIALLRTLVARFWKEPYARKPVRWGTELHDRFLLPHFARVDFEDVICDLRRAGYPFESAWFDPFFEFRFPHYGDLVTENGIHMELRAGIEPWHVLGEEVTAQGTSRFVDSSVERMQVKVSGMVGDRHVLACNGRRVPLRPTGRKAEFVAGIRFKAWNPPSGLHPTIPAHSPLVFEIVDTWNRASLGGCTYYVAHPGGRSESNFPVNSYEAESRRIARFRLMGHTSGIIDAPVEEPAGEHPYTLDLRYRAGC</sequence>
<dbReference type="InterPro" id="IPR018667">
    <property type="entry name" value="DUF2126"/>
</dbReference>
<gene>
    <name evidence="2" type="ORF">THSYN_23450</name>
</gene>
<dbReference type="Pfam" id="PF09899">
    <property type="entry name" value="DUF2126"/>
    <property type="match status" value="1"/>
</dbReference>
<evidence type="ECO:0000313" key="3">
    <source>
        <dbReference type="Proteomes" id="UP000232638"/>
    </source>
</evidence>
<dbReference type="KEGG" id="tsy:THSYN_23450"/>
<dbReference type="RefSeq" id="WP_100921295.1">
    <property type="nucleotide sequence ID" value="NZ_CP020370.1"/>
</dbReference>
<dbReference type="InterPro" id="IPR038765">
    <property type="entry name" value="Papain-like_cys_pep_sf"/>
</dbReference>
<evidence type="ECO:0000259" key="1">
    <source>
        <dbReference type="SMART" id="SM00460"/>
    </source>
</evidence>
<dbReference type="AlphaFoldDB" id="A0A2K8UDF0"/>